<proteinExistence type="predicted"/>
<keyword evidence="1" id="KW-0472">Membrane</keyword>
<organism evidence="2 3">
    <name type="scientific">Nitrosomonas communis</name>
    <dbReference type="NCBI Taxonomy" id="44574"/>
    <lineage>
        <taxon>Bacteria</taxon>
        <taxon>Pseudomonadati</taxon>
        <taxon>Pseudomonadota</taxon>
        <taxon>Betaproteobacteria</taxon>
        <taxon>Nitrosomonadales</taxon>
        <taxon>Nitrosomonadaceae</taxon>
        <taxon>Nitrosomonas</taxon>
    </lineage>
</organism>
<protein>
    <submittedName>
        <fullName evidence="2">Uncharacterized protein</fullName>
    </submittedName>
</protein>
<reference evidence="3" key="1">
    <citation type="submission" date="2016-10" db="EMBL/GenBank/DDBJ databases">
        <authorList>
            <person name="Varghese N."/>
            <person name="Submissions S."/>
        </authorList>
    </citation>
    <scope>NUCLEOTIDE SEQUENCE [LARGE SCALE GENOMIC DNA]</scope>
    <source>
        <strain evidence="3">Nm44</strain>
    </source>
</reference>
<gene>
    <name evidence="2" type="ORF">SAMN05421863_106218</name>
</gene>
<keyword evidence="3" id="KW-1185">Reference proteome</keyword>
<name>A0A1I4UB83_9PROT</name>
<keyword evidence="1" id="KW-1133">Transmembrane helix</keyword>
<dbReference type="EMBL" id="FOUB01000062">
    <property type="protein sequence ID" value="SFM86246.1"/>
    <property type="molecule type" value="Genomic_DNA"/>
</dbReference>
<feature type="transmembrane region" description="Helical" evidence="1">
    <location>
        <begin position="29"/>
        <end position="54"/>
    </location>
</feature>
<sequence>MTITYGSLSEPDKCNNFIAVFTATFLLVQFRFCALGVVLTLTFHYAYIFFYLILLNRYKKRSFSEN</sequence>
<evidence type="ECO:0000313" key="2">
    <source>
        <dbReference type="EMBL" id="SFM86246.1"/>
    </source>
</evidence>
<accession>A0A1I4UB83</accession>
<dbReference type="AlphaFoldDB" id="A0A1I4UB83"/>
<evidence type="ECO:0000313" key="3">
    <source>
        <dbReference type="Proteomes" id="UP000183287"/>
    </source>
</evidence>
<keyword evidence="1" id="KW-0812">Transmembrane</keyword>
<evidence type="ECO:0000256" key="1">
    <source>
        <dbReference type="SAM" id="Phobius"/>
    </source>
</evidence>
<dbReference type="Proteomes" id="UP000183287">
    <property type="component" value="Unassembled WGS sequence"/>
</dbReference>